<evidence type="ECO:0000313" key="1">
    <source>
        <dbReference type="EMBL" id="QHT83876.1"/>
    </source>
</evidence>
<accession>A0A6C0HUR2</accession>
<proteinExistence type="predicted"/>
<dbReference type="AlphaFoldDB" id="A0A6C0HUR2"/>
<sequence>MSTQVYEQVFLVNNIPEIAGIFEVKDMIKRYVLTHNWHMEKAYEFAEKFKFVNETIRRAISRNNSNRQHSASIADQFWEFGFYLENEGEKIFIYSSNCCICGEYTSFKYDSNIPTCVCSHNLYG</sequence>
<protein>
    <submittedName>
        <fullName evidence="1">Uncharacterized protein</fullName>
    </submittedName>
</protein>
<organism evidence="1">
    <name type="scientific">viral metagenome</name>
    <dbReference type="NCBI Taxonomy" id="1070528"/>
    <lineage>
        <taxon>unclassified sequences</taxon>
        <taxon>metagenomes</taxon>
        <taxon>organismal metagenomes</taxon>
    </lineage>
</organism>
<dbReference type="EMBL" id="MN740013">
    <property type="protein sequence ID" value="QHT83876.1"/>
    <property type="molecule type" value="Genomic_DNA"/>
</dbReference>
<name>A0A6C0HUR2_9ZZZZ</name>
<reference evidence="1" key="1">
    <citation type="journal article" date="2020" name="Nature">
        <title>Giant virus diversity and host interactions through global metagenomics.</title>
        <authorList>
            <person name="Schulz F."/>
            <person name="Roux S."/>
            <person name="Paez-Espino D."/>
            <person name="Jungbluth S."/>
            <person name="Walsh D.A."/>
            <person name="Denef V.J."/>
            <person name="McMahon K.D."/>
            <person name="Konstantinidis K.T."/>
            <person name="Eloe-Fadrosh E.A."/>
            <person name="Kyrpides N.C."/>
            <person name="Woyke T."/>
        </authorList>
    </citation>
    <scope>NUCLEOTIDE SEQUENCE</scope>
    <source>
        <strain evidence="1">GVMAG-M-3300023184-168</strain>
    </source>
</reference>